<dbReference type="GO" id="GO:0006260">
    <property type="term" value="P:DNA replication"/>
    <property type="evidence" value="ECO:0007669"/>
    <property type="project" value="UniProtKB-KW"/>
</dbReference>
<dbReference type="GO" id="GO:0003676">
    <property type="term" value="F:nucleic acid binding"/>
    <property type="evidence" value="ECO:0007669"/>
    <property type="project" value="InterPro"/>
</dbReference>
<dbReference type="Gene3D" id="1.10.10.1600">
    <property type="entry name" value="Bacterial DNA polymerase III alpha subunit, thumb domain"/>
    <property type="match status" value="1"/>
</dbReference>
<dbReference type="InterPro" id="IPR016195">
    <property type="entry name" value="Pol/histidinol_Pase-like"/>
</dbReference>
<organism evidence="11 12">
    <name type="scientific">Microbacterium mitrae</name>
    <dbReference type="NCBI Taxonomy" id="664640"/>
    <lineage>
        <taxon>Bacteria</taxon>
        <taxon>Bacillati</taxon>
        <taxon>Actinomycetota</taxon>
        <taxon>Actinomycetes</taxon>
        <taxon>Micrococcales</taxon>
        <taxon>Microbacteriaceae</taxon>
        <taxon>Microbacterium</taxon>
    </lineage>
</organism>
<comment type="caution">
    <text evidence="11">The sequence shown here is derived from an EMBL/GenBank/DDBJ whole genome shotgun (WGS) entry which is preliminary data.</text>
</comment>
<dbReference type="OrthoDB" id="9803237at2"/>
<keyword evidence="5 11" id="KW-0808">Transferase</keyword>
<evidence type="ECO:0000256" key="3">
    <source>
        <dbReference type="ARBA" id="ARBA00012417"/>
    </source>
</evidence>
<dbReference type="CDD" id="cd04485">
    <property type="entry name" value="DnaE_OBF"/>
    <property type="match status" value="1"/>
</dbReference>
<comment type="similarity">
    <text evidence="2">Belongs to the DNA polymerase type-C family. DnaE subfamily.</text>
</comment>
<dbReference type="InterPro" id="IPR041931">
    <property type="entry name" value="DNA_pol3_alpha_thumb_dom"/>
</dbReference>
<reference evidence="11 12" key="1">
    <citation type="submission" date="2019-08" db="EMBL/GenBank/DDBJ databases">
        <authorList>
            <person name="Dong K."/>
        </authorList>
    </citation>
    <scope>NUCLEOTIDE SEQUENCE [LARGE SCALE GENOMIC DNA]</scope>
    <source>
        <strain evidence="11 12">M4-8</strain>
    </source>
</reference>
<dbReference type="EMBL" id="VRSW01000002">
    <property type="protein sequence ID" value="TXK04769.1"/>
    <property type="molecule type" value="Genomic_DNA"/>
</dbReference>
<evidence type="ECO:0000256" key="8">
    <source>
        <dbReference type="ARBA" id="ARBA00022932"/>
    </source>
</evidence>
<evidence type="ECO:0000313" key="11">
    <source>
        <dbReference type="EMBL" id="TXK04769.1"/>
    </source>
</evidence>
<dbReference type="Pfam" id="PF07733">
    <property type="entry name" value="DNA_pol3_alpha"/>
    <property type="match status" value="1"/>
</dbReference>
<dbReference type="Gene3D" id="3.20.20.140">
    <property type="entry name" value="Metal-dependent hydrolases"/>
    <property type="match status" value="1"/>
</dbReference>
<evidence type="ECO:0000256" key="2">
    <source>
        <dbReference type="ARBA" id="ARBA00009496"/>
    </source>
</evidence>
<comment type="catalytic activity">
    <reaction evidence="9">
        <text>DNA(n) + a 2'-deoxyribonucleoside 5'-triphosphate = DNA(n+1) + diphosphate</text>
        <dbReference type="Rhea" id="RHEA:22508"/>
        <dbReference type="Rhea" id="RHEA-COMP:17339"/>
        <dbReference type="Rhea" id="RHEA-COMP:17340"/>
        <dbReference type="ChEBI" id="CHEBI:33019"/>
        <dbReference type="ChEBI" id="CHEBI:61560"/>
        <dbReference type="ChEBI" id="CHEBI:173112"/>
        <dbReference type="EC" id="2.7.7.7"/>
    </reaction>
</comment>
<keyword evidence="8" id="KW-0239">DNA-directed DNA polymerase</keyword>
<evidence type="ECO:0000259" key="10">
    <source>
        <dbReference type="SMART" id="SM00481"/>
    </source>
</evidence>
<evidence type="ECO:0000256" key="1">
    <source>
        <dbReference type="ARBA" id="ARBA00004496"/>
    </source>
</evidence>
<dbReference type="InterPro" id="IPR011708">
    <property type="entry name" value="DNA_pol3_alpha_NTPase_dom"/>
</dbReference>
<dbReference type="InterPro" id="IPR040982">
    <property type="entry name" value="DNA_pol3_finger"/>
</dbReference>
<dbReference type="Pfam" id="PF02811">
    <property type="entry name" value="PHP"/>
    <property type="match status" value="1"/>
</dbReference>
<feature type="domain" description="Polymerase/histidinol phosphatase N-terminal" evidence="10">
    <location>
        <begin position="7"/>
        <end position="74"/>
    </location>
</feature>
<dbReference type="CDD" id="cd12113">
    <property type="entry name" value="PHP_PolIIIA_DnaE3"/>
    <property type="match status" value="1"/>
</dbReference>
<dbReference type="Gene3D" id="1.10.150.870">
    <property type="match status" value="1"/>
</dbReference>
<keyword evidence="6 11" id="KW-0548">Nucleotidyltransferase</keyword>
<dbReference type="PANTHER" id="PTHR32294:SF0">
    <property type="entry name" value="DNA POLYMERASE III SUBUNIT ALPHA"/>
    <property type="match status" value="1"/>
</dbReference>
<evidence type="ECO:0000256" key="5">
    <source>
        <dbReference type="ARBA" id="ARBA00022679"/>
    </source>
</evidence>
<dbReference type="RefSeq" id="WP_147825904.1">
    <property type="nucleotide sequence ID" value="NZ_BAAARG010000002.1"/>
</dbReference>
<dbReference type="Pfam" id="PF17657">
    <property type="entry name" value="DNA_pol3_finger"/>
    <property type="match status" value="1"/>
</dbReference>
<dbReference type="GO" id="GO:0005737">
    <property type="term" value="C:cytoplasm"/>
    <property type="evidence" value="ECO:0007669"/>
    <property type="project" value="UniProtKB-SubCell"/>
</dbReference>
<dbReference type="Pfam" id="PF01336">
    <property type="entry name" value="tRNA_anti-codon"/>
    <property type="match status" value="1"/>
</dbReference>
<accession>A0A5C8HP23</accession>
<dbReference type="EC" id="2.7.7.7" evidence="3"/>
<evidence type="ECO:0000256" key="9">
    <source>
        <dbReference type="ARBA" id="ARBA00049244"/>
    </source>
</evidence>
<evidence type="ECO:0000313" key="12">
    <source>
        <dbReference type="Proteomes" id="UP000321196"/>
    </source>
</evidence>
<dbReference type="AlphaFoldDB" id="A0A5C8HP23"/>
<keyword evidence="7" id="KW-0235">DNA replication</keyword>
<dbReference type="SMART" id="SM00481">
    <property type="entry name" value="POLIIIAc"/>
    <property type="match status" value="1"/>
</dbReference>
<sequence>MTSDSFVHLHVHSEFSMLDGAARLTAMVDEAARLEMPAIAVTDHGNTFGAFEFYKTATAGGVKPIIGIEAYVTPGTHRTDKTRIRWGTAEQQGDDVSGSGAYTHMTMWAQNNTGLHNLFRLSSRASMEGYYFKPRMDRELLNTYHEGIIATTGCPSGEIQTRLRLGQYNEARAAAAEFQDLFGKENYFAEIMHHGLDIERRVMPDLLKIAKDLKIPLVGTNDSHYTHQHDADAHAALLCVQSGSTLDDPKRFKFDGDGYYLKSAAEMRDVFRDHPDAVTNTLLIAERCDVSFDTETSYMPRFPVPEGESEESWFAKEVEKGLHYRYPGGIPDDVRKQADYEVGIILQMKFPGYFLVVADFINWAKDHGIRVGPGRGSGAGSMVAYAMRITDLDPLPHGLIFERFLNPDRVSMPDFDVDFDDRRRGEVIQYVTEKYGDERVAQIVTYGTIKAKQALKDAGRVLGFPFSMGEKLTKAMPPAVMGKDMPLTGMFDKEHPRFKEASEFRAVVESDPDARTVFDTALGLENLKRQWGVHAAGVIMSSDPLIDIIPIMKREQDGQIVTQFDYPSCESLGLIKMDFLGLRNLTIISDALDNIKANRGEDLDLEGLELDDRASYELLSRGDTLGVFQLDGGPMRSLLRLMKPDNFEDVSAVIALYRPGPMGANSHTNYALRKNGLQPVTPIHPELEEPLRDILDISYGLIIYQEQVMAIAQRVAGFSLGQADILRRAMGKKKKSELDKQYEGFHDGMIERGFGEAAIKSLWDILLPFSDYAFNKAHSAAYGLVSYWTAYLKAHYPAEYMAALLTSVGDSKDKMALYLNECRRMGIRVLPPDVGESIKYFAAVGEDIRFGLGAVRNVGSNVVDGIVEARQEGSFESFHDFLKKVPVHVANKRTVESLIKAGAFDSFGDSRRSLLMAHEDLIDAAVDSKRKAATGAIGFDFDSLYDETDDVAPAQIPFYPEWAKKEKLSFEREMLGLYVSDHPLAGLEVPLAKHASLPINTLLESESIEDGDQVVIAGLVTSVQHRVAKASGNPYGMITVEDFAGEVTVMFMGKTYTEFSSTLTQDAILVVRGRVSRRDDGLNIHAQAAFSPDIGTFDDNGPLTLVLAEQRATESAMMSLREVLERYPGETEVSLMLHRGRAAKVFDVPLPVSITAELYGDLKGLLGPQCLG</sequence>
<evidence type="ECO:0000256" key="6">
    <source>
        <dbReference type="ARBA" id="ARBA00022695"/>
    </source>
</evidence>
<protein>
    <recommendedName>
        <fullName evidence="4">DNA polymerase III subunit alpha</fullName>
        <ecNumber evidence="3">2.7.7.7</ecNumber>
    </recommendedName>
</protein>
<name>A0A5C8HP23_9MICO</name>
<dbReference type="InterPro" id="IPR004805">
    <property type="entry name" value="DnaE2/DnaE/PolC"/>
</dbReference>
<dbReference type="GO" id="GO:0003887">
    <property type="term" value="F:DNA-directed DNA polymerase activity"/>
    <property type="evidence" value="ECO:0007669"/>
    <property type="project" value="UniProtKB-KW"/>
</dbReference>
<gene>
    <name evidence="11" type="primary">dnaE</name>
    <name evidence="11" type="ORF">FVP60_08915</name>
</gene>
<evidence type="ECO:0000256" key="7">
    <source>
        <dbReference type="ARBA" id="ARBA00022705"/>
    </source>
</evidence>
<proteinExistence type="inferred from homology"/>
<dbReference type="PANTHER" id="PTHR32294">
    <property type="entry name" value="DNA POLYMERASE III SUBUNIT ALPHA"/>
    <property type="match status" value="1"/>
</dbReference>
<dbReference type="InterPro" id="IPR029460">
    <property type="entry name" value="DNAPol_HHH"/>
</dbReference>
<dbReference type="NCBIfam" id="NF004226">
    <property type="entry name" value="PRK05673.1"/>
    <property type="match status" value="1"/>
</dbReference>
<evidence type="ECO:0000256" key="4">
    <source>
        <dbReference type="ARBA" id="ARBA00019114"/>
    </source>
</evidence>
<dbReference type="InterPro" id="IPR003141">
    <property type="entry name" value="Pol/His_phosphatase_N"/>
</dbReference>
<dbReference type="Pfam" id="PF14579">
    <property type="entry name" value="HHH_6"/>
    <property type="match status" value="1"/>
</dbReference>
<dbReference type="SUPFAM" id="SSF89550">
    <property type="entry name" value="PHP domain-like"/>
    <property type="match status" value="1"/>
</dbReference>
<comment type="subcellular location">
    <subcellularLocation>
        <location evidence="1">Cytoplasm</location>
    </subcellularLocation>
</comment>
<keyword evidence="12" id="KW-1185">Reference proteome</keyword>
<dbReference type="GO" id="GO:0008408">
    <property type="term" value="F:3'-5' exonuclease activity"/>
    <property type="evidence" value="ECO:0007669"/>
    <property type="project" value="InterPro"/>
</dbReference>
<dbReference type="NCBIfam" id="TIGR00594">
    <property type="entry name" value="polc"/>
    <property type="match status" value="1"/>
</dbReference>
<dbReference type="InterPro" id="IPR004013">
    <property type="entry name" value="PHP_dom"/>
</dbReference>
<dbReference type="Proteomes" id="UP000321196">
    <property type="component" value="Unassembled WGS sequence"/>
</dbReference>
<dbReference type="InterPro" id="IPR004365">
    <property type="entry name" value="NA-bd_OB_tRNA"/>
</dbReference>